<proteinExistence type="predicted"/>
<dbReference type="EMBL" id="UYSU01036027">
    <property type="protein sequence ID" value="VDL97072.1"/>
    <property type="molecule type" value="Genomic_DNA"/>
</dbReference>
<dbReference type="Proteomes" id="UP000275846">
    <property type="component" value="Unassembled WGS sequence"/>
</dbReference>
<keyword evidence="2" id="KW-1185">Reference proteome</keyword>
<organism evidence="3">
    <name type="scientific">Schistocephalus solidus</name>
    <name type="common">Tapeworm</name>
    <dbReference type="NCBI Taxonomy" id="70667"/>
    <lineage>
        <taxon>Eukaryota</taxon>
        <taxon>Metazoa</taxon>
        <taxon>Spiralia</taxon>
        <taxon>Lophotrochozoa</taxon>
        <taxon>Platyhelminthes</taxon>
        <taxon>Cestoda</taxon>
        <taxon>Eucestoda</taxon>
        <taxon>Diphyllobothriidea</taxon>
        <taxon>Diphyllobothriidae</taxon>
        <taxon>Schistocephalus</taxon>
    </lineage>
</organism>
<dbReference type="AlphaFoldDB" id="A0A183T2I9"/>
<name>A0A183T2I9_SCHSO</name>
<evidence type="ECO:0000313" key="1">
    <source>
        <dbReference type="EMBL" id="VDL97072.1"/>
    </source>
</evidence>
<evidence type="ECO:0000313" key="2">
    <source>
        <dbReference type="Proteomes" id="UP000275846"/>
    </source>
</evidence>
<reference evidence="3" key="1">
    <citation type="submission" date="2016-06" db="UniProtKB">
        <authorList>
            <consortium name="WormBaseParasite"/>
        </authorList>
    </citation>
    <scope>IDENTIFICATION</scope>
</reference>
<accession>A0A183T2I9</accession>
<protein>
    <submittedName>
        <fullName evidence="1 3">Uncharacterized protein</fullName>
    </submittedName>
</protein>
<reference evidence="1 2" key="2">
    <citation type="submission" date="2018-11" db="EMBL/GenBank/DDBJ databases">
        <authorList>
            <consortium name="Pathogen Informatics"/>
        </authorList>
    </citation>
    <scope>NUCLEOTIDE SEQUENCE [LARGE SCALE GENOMIC DNA]</scope>
    <source>
        <strain evidence="1 2">NST_G2</strain>
    </source>
</reference>
<evidence type="ECO:0000313" key="3">
    <source>
        <dbReference type="WBParaSite" id="SSLN_0001110301-mRNA-1"/>
    </source>
</evidence>
<dbReference type="WBParaSite" id="SSLN_0001110301-mRNA-1">
    <property type="protein sequence ID" value="SSLN_0001110301-mRNA-1"/>
    <property type="gene ID" value="SSLN_0001110301"/>
</dbReference>
<dbReference type="OrthoDB" id="10437162at2759"/>
<gene>
    <name evidence="1" type="ORF">SSLN_LOCUS10687</name>
</gene>
<sequence length="126" mass="13976">MTTVRGEQVVDFSRRHTRCDLQTTTVEKVPVSSVGHADSRPLITVGVHQHSREQATEQGGSQYAALLHSVGHCECFGYRPVVSDVRHHPVMKLTPHVREPLRTAEFLHDFPESAAIPRVKGLSSDS</sequence>